<dbReference type="InterPro" id="IPR016032">
    <property type="entry name" value="Sig_transdc_resp-reg_C-effctor"/>
</dbReference>
<dbReference type="SMART" id="SM00421">
    <property type="entry name" value="HTH_LUXR"/>
    <property type="match status" value="1"/>
</dbReference>
<evidence type="ECO:0000259" key="1">
    <source>
        <dbReference type="SMART" id="SM00421"/>
    </source>
</evidence>
<proteinExistence type="predicted"/>
<dbReference type="InterPro" id="IPR036388">
    <property type="entry name" value="WH-like_DNA-bd_sf"/>
</dbReference>
<feature type="domain" description="HTH luxR-type" evidence="1">
    <location>
        <begin position="76"/>
        <end position="136"/>
    </location>
</feature>
<reference evidence="2 3" key="1">
    <citation type="submission" date="2018-08" db="EMBL/GenBank/DDBJ databases">
        <title>A genome reference for cultivated species of the human gut microbiota.</title>
        <authorList>
            <person name="Zou Y."/>
            <person name="Xue W."/>
            <person name="Luo G."/>
        </authorList>
    </citation>
    <scope>NUCLEOTIDE SEQUENCE [LARGE SCALE GENOMIC DNA]</scope>
    <source>
        <strain evidence="2 3">AF20-9LB</strain>
    </source>
</reference>
<name>A0A395VZ87_BACOV</name>
<evidence type="ECO:0000313" key="2">
    <source>
        <dbReference type="EMBL" id="RGS81932.1"/>
    </source>
</evidence>
<organism evidence="2 3">
    <name type="scientific">Bacteroides ovatus</name>
    <dbReference type="NCBI Taxonomy" id="28116"/>
    <lineage>
        <taxon>Bacteria</taxon>
        <taxon>Pseudomonadati</taxon>
        <taxon>Bacteroidota</taxon>
        <taxon>Bacteroidia</taxon>
        <taxon>Bacteroidales</taxon>
        <taxon>Bacteroidaceae</taxon>
        <taxon>Bacteroides</taxon>
    </lineage>
</organism>
<accession>A0A395VZ87</accession>
<gene>
    <name evidence="2" type="ORF">DWX70_16645</name>
</gene>
<dbReference type="Gene3D" id="1.10.10.10">
    <property type="entry name" value="Winged helix-like DNA-binding domain superfamily/Winged helix DNA-binding domain"/>
    <property type="match status" value="1"/>
</dbReference>
<dbReference type="SUPFAM" id="SSF46894">
    <property type="entry name" value="C-terminal effector domain of the bipartite response regulators"/>
    <property type="match status" value="1"/>
</dbReference>
<sequence length="153" mass="17827">SSNLLKEEEEMLLKRLQMKKEELFAFAELLSENNPEEKTSSLLNIIGEQSKENLFTALAAYQKKEKSKLDTIRRIYPNLSPSELNICRLILQDKTVSQICELLHRSSGNITSQRANIRAKLGLKKSDNLKEALQERMRLYEEEHRQEDFSAMR</sequence>
<dbReference type="EMBL" id="QRVZ01000014">
    <property type="protein sequence ID" value="RGS81932.1"/>
    <property type="molecule type" value="Genomic_DNA"/>
</dbReference>
<comment type="caution">
    <text evidence="2">The sequence shown here is derived from an EMBL/GenBank/DDBJ whole genome shotgun (WGS) entry which is preliminary data.</text>
</comment>
<feature type="non-terminal residue" evidence="2">
    <location>
        <position position="1"/>
    </location>
</feature>
<dbReference type="AlphaFoldDB" id="A0A395VZ87"/>
<evidence type="ECO:0000313" key="3">
    <source>
        <dbReference type="Proteomes" id="UP000266492"/>
    </source>
</evidence>
<dbReference type="InterPro" id="IPR000792">
    <property type="entry name" value="Tscrpt_reg_LuxR_C"/>
</dbReference>
<dbReference type="Proteomes" id="UP000266492">
    <property type="component" value="Unassembled WGS sequence"/>
</dbReference>
<dbReference type="GO" id="GO:0003677">
    <property type="term" value="F:DNA binding"/>
    <property type="evidence" value="ECO:0007669"/>
    <property type="project" value="InterPro"/>
</dbReference>
<dbReference type="GO" id="GO:0006355">
    <property type="term" value="P:regulation of DNA-templated transcription"/>
    <property type="evidence" value="ECO:0007669"/>
    <property type="project" value="InterPro"/>
</dbReference>
<protein>
    <submittedName>
        <fullName evidence="2">LuxR family transcriptional regulator</fullName>
    </submittedName>
</protein>